<dbReference type="Proteomes" id="UP001151699">
    <property type="component" value="Chromosome B"/>
</dbReference>
<proteinExistence type="predicted"/>
<accession>A0A9Q0N078</accession>
<evidence type="ECO:0000256" key="1">
    <source>
        <dbReference type="SAM" id="SignalP"/>
    </source>
</evidence>
<reference evidence="2" key="1">
    <citation type="submission" date="2022-07" db="EMBL/GenBank/DDBJ databases">
        <authorList>
            <person name="Trinca V."/>
            <person name="Uliana J.V.C."/>
            <person name="Torres T.T."/>
            <person name="Ward R.J."/>
            <person name="Monesi N."/>
        </authorList>
    </citation>
    <scope>NUCLEOTIDE SEQUENCE</scope>
    <source>
        <strain evidence="2">HSMRA1968</strain>
        <tissue evidence="2">Whole embryos</tissue>
    </source>
</reference>
<feature type="chain" id="PRO_5040106315" evidence="1">
    <location>
        <begin position="22"/>
        <end position="170"/>
    </location>
</feature>
<feature type="signal peptide" evidence="1">
    <location>
        <begin position="1"/>
        <end position="21"/>
    </location>
</feature>
<name>A0A9Q0N078_9DIPT</name>
<dbReference type="EMBL" id="WJQU01000002">
    <property type="protein sequence ID" value="KAJ6641210.1"/>
    <property type="molecule type" value="Genomic_DNA"/>
</dbReference>
<sequence>MINLTLRELFCCICCTFCASGIELNIESAWILSPTSQNDGRIFLYIDQVTANIVNTTTNFMIIVYYSTRVIMMLLQERIRSVKRHAKRLFRREVPAILEPHELTHNQTLSGELYYCVIVKTQRLQNEKSDSCVSDGVQHHRISQKISAQRFTVTEQLRIIFANVVLHKKV</sequence>
<evidence type="ECO:0000313" key="2">
    <source>
        <dbReference type="EMBL" id="KAJ6641210.1"/>
    </source>
</evidence>
<keyword evidence="1" id="KW-0732">Signal</keyword>
<dbReference type="AlphaFoldDB" id="A0A9Q0N078"/>
<gene>
    <name evidence="2" type="ORF">Bhyg_06145</name>
</gene>
<protein>
    <submittedName>
        <fullName evidence="2">Uncharacterized protein</fullName>
    </submittedName>
</protein>
<evidence type="ECO:0000313" key="3">
    <source>
        <dbReference type="Proteomes" id="UP001151699"/>
    </source>
</evidence>
<comment type="caution">
    <text evidence="2">The sequence shown here is derived from an EMBL/GenBank/DDBJ whole genome shotgun (WGS) entry which is preliminary data.</text>
</comment>
<keyword evidence="3" id="KW-1185">Reference proteome</keyword>
<organism evidence="2 3">
    <name type="scientific">Pseudolycoriella hygida</name>
    <dbReference type="NCBI Taxonomy" id="35572"/>
    <lineage>
        <taxon>Eukaryota</taxon>
        <taxon>Metazoa</taxon>
        <taxon>Ecdysozoa</taxon>
        <taxon>Arthropoda</taxon>
        <taxon>Hexapoda</taxon>
        <taxon>Insecta</taxon>
        <taxon>Pterygota</taxon>
        <taxon>Neoptera</taxon>
        <taxon>Endopterygota</taxon>
        <taxon>Diptera</taxon>
        <taxon>Nematocera</taxon>
        <taxon>Sciaroidea</taxon>
        <taxon>Sciaridae</taxon>
        <taxon>Pseudolycoriella</taxon>
    </lineage>
</organism>